<reference evidence="1 3" key="1">
    <citation type="submission" date="2018-06" db="EMBL/GenBank/DDBJ databases">
        <authorList>
            <consortium name="Pathogen Informatics"/>
            <person name="Doyle S."/>
        </authorList>
    </citation>
    <scope>NUCLEOTIDE SEQUENCE [LARGE SCALE GENOMIC DNA]</scope>
    <source>
        <strain evidence="1 3">NCTC9075</strain>
    </source>
</reference>
<protein>
    <submittedName>
        <fullName evidence="1">Uncharacterized protein</fullName>
    </submittedName>
</protein>
<evidence type="ECO:0000313" key="1">
    <source>
        <dbReference type="EMBL" id="STP19248.1"/>
    </source>
</evidence>
<proteinExistence type="predicted"/>
<accession>A0A0J1ZUZ8</accession>
<dbReference type="AlphaFoldDB" id="A0A0J1ZUZ8"/>
<evidence type="ECO:0000313" key="2">
    <source>
        <dbReference type="EMBL" id="VFS17989.1"/>
    </source>
</evidence>
<sequence length="30" mass="3341">MSEPDLLSEVHPVADLCSHFRDPEPTTPYG</sequence>
<evidence type="ECO:0000313" key="3">
    <source>
        <dbReference type="Proteomes" id="UP000254181"/>
    </source>
</evidence>
<dbReference type="Proteomes" id="UP000372890">
    <property type="component" value="Unassembled WGS sequence"/>
</dbReference>
<reference evidence="2 4" key="2">
    <citation type="submission" date="2019-03" db="EMBL/GenBank/DDBJ databases">
        <authorList>
            <consortium name="Pathogen Informatics"/>
        </authorList>
    </citation>
    <scope>NUCLEOTIDE SEQUENCE [LARGE SCALE GENOMIC DNA]</scope>
    <source>
        <strain evidence="2 4">NCTC9001</strain>
    </source>
</reference>
<evidence type="ECO:0000313" key="4">
    <source>
        <dbReference type="Proteomes" id="UP000372890"/>
    </source>
</evidence>
<dbReference type="Proteomes" id="UP000254181">
    <property type="component" value="Unassembled WGS sequence"/>
</dbReference>
<gene>
    <name evidence="2" type="ORF">NCTC9001_02424</name>
    <name evidence="1" type="ORF">NCTC9075_02675</name>
</gene>
<dbReference type="EMBL" id="CAADIS010000004">
    <property type="protein sequence ID" value="VFS17989.1"/>
    <property type="molecule type" value="Genomic_DNA"/>
</dbReference>
<name>A0A0J1ZUZ8_ECOLX</name>
<dbReference type="EMBL" id="UGEM01000004">
    <property type="protein sequence ID" value="STP19248.1"/>
    <property type="molecule type" value="Genomic_DNA"/>
</dbReference>
<organism evidence="1 3">
    <name type="scientific">Escherichia coli</name>
    <dbReference type="NCBI Taxonomy" id="562"/>
    <lineage>
        <taxon>Bacteria</taxon>
        <taxon>Pseudomonadati</taxon>
        <taxon>Pseudomonadota</taxon>
        <taxon>Gammaproteobacteria</taxon>
        <taxon>Enterobacterales</taxon>
        <taxon>Enterobacteriaceae</taxon>
        <taxon>Escherichia</taxon>
    </lineage>
</organism>